<reference evidence="2" key="1">
    <citation type="journal article" date="2022" name="bioRxiv">
        <title>Sequencing and chromosome-scale assembly of the giantPleurodeles waltlgenome.</title>
        <authorList>
            <person name="Brown T."/>
            <person name="Elewa A."/>
            <person name="Iarovenko S."/>
            <person name="Subramanian E."/>
            <person name="Araus A.J."/>
            <person name="Petzold A."/>
            <person name="Susuki M."/>
            <person name="Suzuki K.-i.T."/>
            <person name="Hayashi T."/>
            <person name="Toyoda A."/>
            <person name="Oliveira C."/>
            <person name="Osipova E."/>
            <person name="Leigh N.D."/>
            <person name="Simon A."/>
            <person name="Yun M.H."/>
        </authorList>
    </citation>
    <scope>NUCLEOTIDE SEQUENCE</scope>
    <source>
        <strain evidence="2">20211129_DDA</strain>
        <tissue evidence="2">Liver</tissue>
    </source>
</reference>
<feature type="compositionally biased region" description="Basic and acidic residues" evidence="1">
    <location>
        <begin position="43"/>
        <end position="56"/>
    </location>
</feature>
<comment type="caution">
    <text evidence="2">The sequence shown here is derived from an EMBL/GenBank/DDBJ whole genome shotgun (WGS) entry which is preliminary data.</text>
</comment>
<dbReference type="EMBL" id="JANPWB010000003">
    <property type="protein sequence ID" value="KAJ1196732.1"/>
    <property type="molecule type" value="Genomic_DNA"/>
</dbReference>
<proteinExistence type="predicted"/>
<sequence>MVVGPTEECPGVTLESALCLRKHIYPEEEATCGGENGEEEDTAGVKEEAAGVKEDSAGEEEDAVRGGSEKED</sequence>
<keyword evidence="3" id="KW-1185">Reference proteome</keyword>
<feature type="compositionally biased region" description="Basic and acidic residues" evidence="1">
    <location>
        <begin position="63"/>
        <end position="72"/>
    </location>
</feature>
<evidence type="ECO:0000313" key="2">
    <source>
        <dbReference type="EMBL" id="KAJ1196732.1"/>
    </source>
</evidence>
<dbReference type="AlphaFoldDB" id="A0AAV7V5U8"/>
<evidence type="ECO:0000256" key="1">
    <source>
        <dbReference type="SAM" id="MobiDB-lite"/>
    </source>
</evidence>
<protein>
    <submittedName>
        <fullName evidence="2">Uncharacterized protein</fullName>
    </submittedName>
</protein>
<evidence type="ECO:0000313" key="3">
    <source>
        <dbReference type="Proteomes" id="UP001066276"/>
    </source>
</evidence>
<feature type="region of interest" description="Disordered" evidence="1">
    <location>
        <begin position="28"/>
        <end position="72"/>
    </location>
</feature>
<dbReference type="Proteomes" id="UP001066276">
    <property type="component" value="Chromosome 2_1"/>
</dbReference>
<accession>A0AAV7V5U8</accession>
<organism evidence="2 3">
    <name type="scientific">Pleurodeles waltl</name>
    <name type="common">Iberian ribbed newt</name>
    <dbReference type="NCBI Taxonomy" id="8319"/>
    <lineage>
        <taxon>Eukaryota</taxon>
        <taxon>Metazoa</taxon>
        <taxon>Chordata</taxon>
        <taxon>Craniata</taxon>
        <taxon>Vertebrata</taxon>
        <taxon>Euteleostomi</taxon>
        <taxon>Amphibia</taxon>
        <taxon>Batrachia</taxon>
        <taxon>Caudata</taxon>
        <taxon>Salamandroidea</taxon>
        <taxon>Salamandridae</taxon>
        <taxon>Pleurodelinae</taxon>
        <taxon>Pleurodeles</taxon>
    </lineage>
</organism>
<name>A0AAV7V5U8_PLEWA</name>
<gene>
    <name evidence="2" type="ORF">NDU88_000597</name>
</gene>